<dbReference type="Proteomes" id="UP001152797">
    <property type="component" value="Unassembled WGS sequence"/>
</dbReference>
<gene>
    <name evidence="2" type="ORF">C1SCF055_LOCUS40427</name>
</gene>
<evidence type="ECO:0000313" key="5">
    <source>
        <dbReference type="Proteomes" id="UP001152797"/>
    </source>
</evidence>
<dbReference type="AlphaFoldDB" id="A0A9P1DSU1"/>
<evidence type="ECO:0000313" key="3">
    <source>
        <dbReference type="EMBL" id="CAL1168981.1"/>
    </source>
</evidence>
<keyword evidence="5" id="KW-1185">Reference proteome</keyword>
<dbReference type="OrthoDB" id="418859at2759"/>
<reference evidence="2" key="1">
    <citation type="submission" date="2022-10" db="EMBL/GenBank/DDBJ databases">
        <authorList>
            <person name="Chen Y."/>
            <person name="Dougan E. K."/>
            <person name="Chan C."/>
            <person name="Rhodes N."/>
            <person name="Thang M."/>
        </authorList>
    </citation>
    <scope>NUCLEOTIDE SEQUENCE</scope>
</reference>
<accession>A0A9P1DSU1</accession>
<reference evidence="3" key="2">
    <citation type="submission" date="2024-04" db="EMBL/GenBank/DDBJ databases">
        <authorList>
            <person name="Chen Y."/>
            <person name="Shah S."/>
            <person name="Dougan E. K."/>
            <person name="Thang M."/>
            <person name="Chan C."/>
        </authorList>
    </citation>
    <scope>NUCLEOTIDE SEQUENCE [LARGE SCALE GENOMIC DNA]</scope>
</reference>
<evidence type="ECO:0000313" key="2">
    <source>
        <dbReference type="EMBL" id="CAI4015606.1"/>
    </source>
</evidence>
<organism evidence="2">
    <name type="scientific">Cladocopium goreaui</name>
    <dbReference type="NCBI Taxonomy" id="2562237"/>
    <lineage>
        <taxon>Eukaryota</taxon>
        <taxon>Sar</taxon>
        <taxon>Alveolata</taxon>
        <taxon>Dinophyceae</taxon>
        <taxon>Suessiales</taxon>
        <taxon>Symbiodiniaceae</taxon>
        <taxon>Cladocopium</taxon>
    </lineage>
</organism>
<protein>
    <submittedName>
        <fullName evidence="4">Glutaminyl-peptide cyclotransferase</fullName>
    </submittedName>
</protein>
<sequence length="356" mass="38061">MILHSVPTEDYDEENSLVTEQPKPRQTKKLSKKQRRISASDHRTAANEEDEVSWKLVALGICCCLGVVATGASLAVLSRLGDDQGSHGTLGDGSVPSVRPLLAIFGLRLVEASEALPSDNAVAWLASRLLSSQAVDDAVNGGAFRVPEGRPQLLPDGQLVQSWRPKANAKAGRQLAEKAKRLRAVVVGPIAEILQAQHGLGPPLLRSPGGGVSQTAADAFLHIRELIRESSGKASEDGATEAQLVLVSHPHQLPYLSLMAAAAGFRRVAVLDPRLFGGIPWNTFGCSDLGYSLTTDAGKALAQEATRLESYVTQLRETEPDRLQRLQPLLEKVNATLAFHRCVVQADGSATRCAGR</sequence>
<dbReference type="EMBL" id="CAMXCT020006539">
    <property type="protein sequence ID" value="CAL1168981.1"/>
    <property type="molecule type" value="Genomic_DNA"/>
</dbReference>
<dbReference type="EMBL" id="CAMXCT030006539">
    <property type="protein sequence ID" value="CAL4802918.1"/>
    <property type="molecule type" value="Genomic_DNA"/>
</dbReference>
<name>A0A9P1DSU1_9DINO</name>
<proteinExistence type="predicted"/>
<dbReference type="EMBL" id="CAMXCT010006539">
    <property type="protein sequence ID" value="CAI4015606.1"/>
    <property type="molecule type" value="Genomic_DNA"/>
</dbReference>
<comment type="caution">
    <text evidence="2">The sequence shown here is derived from an EMBL/GenBank/DDBJ whole genome shotgun (WGS) entry which is preliminary data.</text>
</comment>
<feature type="compositionally biased region" description="Basic residues" evidence="1">
    <location>
        <begin position="25"/>
        <end position="36"/>
    </location>
</feature>
<evidence type="ECO:0000313" key="4">
    <source>
        <dbReference type="EMBL" id="CAL4802918.1"/>
    </source>
</evidence>
<evidence type="ECO:0000256" key="1">
    <source>
        <dbReference type="SAM" id="MobiDB-lite"/>
    </source>
</evidence>
<feature type="region of interest" description="Disordered" evidence="1">
    <location>
        <begin position="1"/>
        <end position="44"/>
    </location>
</feature>